<dbReference type="Proteomes" id="UP000257109">
    <property type="component" value="Unassembled WGS sequence"/>
</dbReference>
<dbReference type="AlphaFoldDB" id="A0A371HAR7"/>
<evidence type="ECO:0000313" key="2">
    <source>
        <dbReference type="EMBL" id="RDX99854.1"/>
    </source>
</evidence>
<organism evidence="2 3">
    <name type="scientific">Mucuna pruriens</name>
    <name type="common">Velvet bean</name>
    <name type="synonym">Dolichos pruriens</name>
    <dbReference type="NCBI Taxonomy" id="157652"/>
    <lineage>
        <taxon>Eukaryota</taxon>
        <taxon>Viridiplantae</taxon>
        <taxon>Streptophyta</taxon>
        <taxon>Embryophyta</taxon>
        <taxon>Tracheophyta</taxon>
        <taxon>Spermatophyta</taxon>
        <taxon>Magnoliopsida</taxon>
        <taxon>eudicotyledons</taxon>
        <taxon>Gunneridae</taxon>
        <taxon>Pentapetalae</taxon>
        <taxon>rosids</taxon>
        <taxon>fabids</taxon>
        <taxon>Fabales</taxon>
        <taxon>Fabaceae</taxon>
        <taxon>Papilionoideae</taxon>
        <taxon>50 kb inversion clade</taxon>
        <taxon>NPAAA clade</taxon>
        <taxon>indigoferoid/millettioid clade</taxon>
        <taxon>Phaseoleae</taxon>
        <taxon>Mucuna</taxon>
    </lineage>
</organism>
<evidence type="ECO:0000313" key="3">
    <source>
        <dbReference type="Proteomes" id="UP000257109"/>
    </source>
</evidence>
<protein>
    <submittedName>
        <fullName evidence="2">Uncharacterized protein</fullName>
    </submittedName>
</protein>
<keyword evidence="3" id="KW-1185">Reference proteome</keyword>
<feature type="compositionally biased region" description="Polar residues" evidence="1">
    <location>
        <begin position="35"/>
        <end position="48"/>
    </location>
</feature>
<dbReference type="EMBL" id="QJKJ01003122">
    <property type="protein sequence ID" value="RDX99854.1"/>
    <property type="molecule type" value="Genomic_DNA"/>
</dbReference>
<accession>A0A371HAR7</accession>
<feature type="region of interest" description="Disordered" evidence="1">
    <location>
        <begin position="32"/>
        <end position="53"/>
    </location>
</feature>
<comment type="caution">
    <text evidence="2">The sequence shown here is derived from an EMBL/GenBank/DDBJ whole genome shotgun (WGS) entry which is preliminary data.</text>
</comment>
<name>A0A371HAR7_MUCPR</name>
<evidence type="ECO:0000256" key="1">
    <source>
        <dbReference type="SAM" id="MobiDB-lite"/>
    </source>
</evidence>
<proteinExistence type="predicted"/>
<feature type="non-terminal residue" evidence="2">
    <location>
        <position position="1"/>
    </location>
</feature>
<sequence>MEYMKKLKKKIENLGRGLESMRLDSHSVKAKIGSRISSSDDNESCNSQSHKRGKLVKRHERIINELRKNPWDLIKDKIQPFTWNGNELKVAQNLDCIKCENLTKVKLIALSLEGYALIRDMRRISIESWEELK</sequence>
<reference evidence="2" key="1">
    <citation type="submission" date="2018-05" db="EMBL/GenBank/DDBJ databases">
        <title>Draft genome of Mucuna pruriens seed.</title>
        <authorList>
            <person name="Nnadi N.E."/>
            <person name="Vos R."/>
            <person name="Hasami M.H."/>
            <person name="Devisetty U.K."/>
            <person name="Aguiy J.C."/>
        </authorList>
    </citation>
    <scope>NUCLEOTIDE SEQUENCE [LARGE SCALE GENOMIC DNA]</scope>
    <source>
        <strain evidence="2">JCA_2017</strain>
    </source>
</reference>
<gene>
    <name evidence="2" type="ORF">CR513_17034</name>
</gene>